<accession>A0ACB9EZV8</accession>
<keyword evidence="2" id="KW-1185">Reference proteome</keyword>
<evidence type="ECO:0000313" key="1">
    <source>
        <dbReference type="EMBL" id="KAI3764355.1"/>
    </source>
</evidence>
<name>A0ACB9EZV8_CICIN</name>
<reference evidence="2" key="1">
    <citation type="journal article" date="2022" name="Mol. Ecol. Resour.">
        <title>The genomes of chicory, endive, great burdock and yacon provide insights into Asteraceae palaeo-polyploidization history and plant inulin production.</title>
        <authorList>
            <person name="Fan W."/>
            <person name="Wang S."/>
            <person name="Wang H."/>
            <person name="Wang A."/>
            <person name="Jiang F."/>
            <person name="Liu H."/>
            <person name="Zhao H."/>
            <person name="Xu D."/>
            <person name="Zhang Y."/>
        </authorList>
    </citation>
    <scope>NUCLEOTIDE SEQUENCE [LARGE SCALE GENOMIC DNA]</scope>
    <source>
        <strain evidence="2">cv. Punajuju</strain>
    </source>
</reference>
<gene>
    <name evidence="1" type="ORF">L2E82_14362</name>
</gene>
<sequence length="132" mass="14826">MDLIRILIGFLLVSWWSTVFADPSSCARLAAMLAPCVRYISGQQPSRPSNFCCSSIKNLKGMMKTKDDRVAICNCVKQAITVIRFDPQRIPLLPKKCDLDVKLPPVDKDYDCESNIFKDKSGVKKVLQERGS</sequence>
<dbReference type="EMBL" id="CM042011">
    <property type="protein sequence ID" value="KAI3764355.1"/>
    <property type="molecule type" value="Genomic_DNA"/>
</dbReference>
<organism evidence="1 2">
    <name type="scientific">Cichorium intybus</name>
    <name type="common">Chicory</name>
    <dbReference type="NCBI Taxonomy" id="13427"/>
    <lineage>
        <taxon>Eukaryota</taxon>
        <taxon>Viridiplantae</taxon>
        <taxon>Streptophyta</taxon>
        <taxon>Embryophyta</taxon>
        <taxon>Tracheophyta</taxon>
        <taxon>Spermatophyta</taxon>
        <taxon>Magnoliopsida</taxon>
        <taxon>eudicotyledons</taxon>
        <taxon>Gunneridae</taxon>
        <taxon>Pentapetalae</taxon>
        <taxon>asterids</taxon>
        <taxon>campanulids</taxon>
        <taxon>Asterales</taxon>
        <taxon>Asteraceae</taxon>
        <taxon>Cichorioideae</taxon>
        <taxon>Cichorieae</taxon>
        <taxon>Cichoriinae</taxon>
        <taxon>Cichorium</taxon>
    </lineage>
</organism>
<proteinExistence type="predicted"/>
<protein>
    <submittedName>
        <fullName evidence="1">Uncharacterized protein</fullName>
    </submittedName>
</protein>
<evidence type="ECO:0000313" key="2">
    <source>
        <dbReference type="Proteomes" id="UP001055811"/>
    </source>
</evidence>
<dbReference type="Proteomes" id="UP001055811">
    <property type="component" value="Linkage Group LG03"/>
</dbReference>
<reference evidence="1 2" key="2">
    <citation type="journal article" date="2022" name="Mol. Ecol. Resour.">
        <title>The genomes of chicory, endive, great burdock and yacon provide insights into Asteraceae paleo-polyploidization history and plant inulin production.</title>
        <authorList>
            <person name="Fan W."/>
            <person name="Wang S."/>
            <person name="Wang H."/>
            <person name="Wang A."/>
            <person name="Jiang F."/>
            <person name="Liu H."/>
            <person name="Zhao H."/>
            <person name="Xu D."/>
            <person name="Zhang Y."/>
        </authorList>
    </citation>
    <scope>NUCLEOTIDE SEQUENCE [LARGE SCALE GENOMIC DNA]</scope>
    <source>
        <strain evidence="2">cv. Punajuju</strain>
        <tissue evidence="1">Leaves</tissue>
    </source>
</reference>
<comment type="caution">
    <text evidence="1">The sequence shown here is derived from an EMBL/GenBank/DDBJ whole genome shotgun (WGS) entry which is preliminary data.</text>
</comment>